<comment type="caution">
    <text evidence="1">The sequence shown here is derived from an EMBL/GenBank/DDBJ whole genome shotgun (WGS) entry which is preliminary data.</text>
</comment>
<accession>A0A4V2SCW7</accession>
<dbReference type="EMBL" id="SLWY01000010">
    <property type="protein sequence ID" value="TCO80980.1"/>
    <property type="molecule type" value="Genomic_DNA"/>
</dbReference>
<reference evidence="1 2" key="1">
    <citation type="submission" date="2019-03" db="EMBL/GenBank/DDBJ databases">
        <title>Genomic Encyclopedia of Type Strains, Phase IV (KMG-IV): sequencing the most valuable type-strain genomes for metagenomic binning, comparative biology and taxonomic classification.</title>
        <authorList>
            <person name="Goeker M."/>
        </authorList>
    </citation>
    <scope>NUCLEOTIDE SEQUENCE [LARGE SCALE GENOMIC DNA]</scope>
    <source>
        <strain evidence="1 2">DSM 25287</strain>
    </source>
</reference>
<evidence type="ECO:0000313" key="1">
    <source>
        <dbReference type="EMBL" id="TCO80980.1"/>
    </source>
</evidence>
<proteinExistence type="predicted"/>
<keyword evidence="2" id="KW-1185">Reference proteome</keyword>
<gene>
    <name evidence="1" type="ORF">EV699_1102</name>
</gene>
<organism evidence="1 2">
    <name type="scientific">Plasticicumulans lactativorans</name>
    <dbReference type="NCBI Taxonomy" id="1133106"/>
    <lineage>
        <taxon>Bacteria</taxon>
        <taxon>Pseudomonadati</taxon>
        <taxon>Pseudomonadota</taxon>
        <taxon>Gammaproteobacteria</taxon>
        <taxon>Candidatus Competibacteraceae</taxon>
        <taxon>Plasticicumulans</taxon>
    </lineage>
</organism>
<sequence length="299" mass="31905">MLSPALYVKAYADLWSWMVVDGDWVYTSTPIVNYLQNGLGGRSASAKLAYKTFMSKLATVTKIPGVAVAKTFNYQDYDYINASIARTFIGKACPWEIQETIQLGSLIGAVGADDTYTYCNDSIGTDCGGFVANYWGIGVPHMDNPNPFGATGISPRSFWADSKTWPDVLRRRRTAASAIEPGDAAIFFKDIKDNNPDIAKQRNADGKLIAGTGSEAFHIGVVNRVSAAGNTLSMLEVAESSGGRSIYGGDGVNVRAVGVSGSGKSGPYAYAETGSNERIYFVAPPAGCGPEMPYSYGEE</sequence>
<evidence type="ECO:0000313" key="2">
    <source>
        <dbReference type="Proteomes" id="UP000295765"/>
    </source>
</evidence>
<dbReference type="Proteomes" id="UP000295765">
    <property type="component" value="Unassembled WGS sequence"/>
</dbReference>
<protein>
    <submittedName>
        <fullName evidence="1">Uncharacterized protein</fullName>
    </submittedName>
</protein>
<name>A0A4V2SCW7_9GAMM</name>
<dbReference type="OrthoDB" id="8434701at2"/>
<dbReference type="RefSeq" id="WP_132542110.1">
    <property type="nucleotide sequence ID" value="NZ_SLWY01000010.1"/>
</dbReference>
<dbReference type="AlphaFoldDB" id="A0A4V2SCW7"/>